<evidence type="ECO:0000313" key="2">
    <source>
        <dbReference type="EMBL" id="MBB2143932.1"/>
    </source>
</evidence>
<keyword evidence="1" id="KW-0732">Signal</keyword>
<sequence>MKNLIYILLTITLCSNCFAQDTLKDGKYTQDGKVFKITKSTYLDKTSFSVSVIGRFWDKPSPPPKNPNGFRTNKKDIHFDIIKVKKIVSDVLNGKRNDLQQNKDRIDLSFTFLQENGSIENISYFFNGNTKINLKDIAKIDKEIKKNVKATFTGNDYKNFYLIPYGMVSVVF</sequence>
<protein>
    <submittedName>
        <fullName evidence="2">Uncharacterized protein</fullName>
    </submittedName>
</protein>
<accession>A0A923DXW6</accession>
<evidence type="ECO:0000313" key="3">
    <source>
        <dbReference type="Proteomes" id="UP000601055"/>
    </source>
</evidence>
<proteinExistence type="predicted"/>
<feature type="signal peptide" evidence="1">
    <location>
        <begin position="1"/>
        <end position="19"/>
    </location>
</feature>
<gene>
    <name evidence="2" type="ORF">GM921_00415</name>
</gene>
<name>A0A923DXW6_9SPHI</name>
<feature type="chain" id="PRO_5037203997" evidence="1">
    <location>
        <begin position="20"/>
        <end position="172"/>
    </location>
</feature>
<evidence type="ECO:0000256" key="1">
    <source>
        <dbReference type="SAM" id="SignalP"/>
    </source>
</evidence>
<dbReference type="EMBL" id="WNXD01000001">
    <property type="protein sequence ID" value="MBB2143932.1"/>
    <property type="molecule type" value="Genomic_DNA"/>
</dbReference>
<dbReference type="AlphaFoldDB" id="A0A923DXW6"/>
<organism evidence="2 3">
    <name type="scientific">Pedobacter planticolens</name>
    <dbReference type="NCBI Taxonomy" id="2679964"/>
    <lineage>
        <taxon>Bacteria</taxon>
        <taxon>Pseudomonadati</taxon>
        <taxon>Bacteroidota</taxon>
        <taxon>Sphingobacteriia</taxon>
        <taxon>Sphingobacteriales</taxon>
        <taxon>Sphingobacteriaceae</taxon>
        <taxon>Pedobacter</taxon>
    </lineage>
</organism>
<dbReference type="Proteomes" id="UP000601055">
    <property type="component" value="Unassembled WGS sequence"/>
</dbReference>
<keyword evidence="3" id="KW-1185">Reference proteome</keyword>
<comment type="caution">
    <text evidence="2">The sequence shown here is derived from an EMBL/GenBank/DDBJ whole genome shotgun (WGS) entry which is preliminary data.</text>
</comment>
<reference evidence="2" key="1">
    <citation type="submission" date="2019-11" db="EMBL/GenBank/DDBJ databases">
        <title>Description of Pedobacter sp. LMG 31464T.</title>
        <authorList>
            <person name="Carlier A."/>
            <person name="Qi S."/>
            <person name="Vandamme P."/>
        </authorList>
    </citation>
    <scope>NUCLEOTIDE SEQUENCE</scope>
    <source>
        <strain evidence="2">LMG 31464</strain>
    </source>
</reference>
<dbReference type="RefSeq" id="WP_182920637.1">
    <property type="nucleotide sequence ID" value="NZ_WNXD01000001.1"/>
</dbReference>